<dbReference type="RefSeq" id="WP_020171057.1">
    <property type="nucleotide sequence ID" value="NZ_JBHMAS010000066.1"/>
</dbReference>
<dbReference type="SUPFAM" id="SSF51395">
    <property type="entry name" value="FMN-linked oxidoreductases"/>
    <property type="match status" value="1"/>
</dbReference>
<reference evidence="2 3" key="1">
    <citation type="submission" date="2024-09" db="EMBL/GenBank/DDBJ databases">
        <authorList>
            <person name="Sun Q."/>
            <person name="Mori K."/>
        </authorList>
    </citation>
    <scope>NUCLEOTIDE SEQUENCE [LARGE SCALE GENOMIC DNA]</scope>
    <source>
        <strain evidence="2 3">JCM 11411</strain>
    </source>
</reference>
<name>A0ABV5XM01_9NOCA</name>
<protein>
    <submittedName>
        <fullName evidence="2">Alkene reductase</fullName>
    </submittedName>
</protein>
<keyword evidence="3" id="KW-1185">Reference proteome</keyword>
<dbReference type="CDD" id="cd02933">
    <property type="entry name" value="OYE_like_FMN"/>
    <property type="match status" value="1"/>
</dbReference>
<evidence type="ECO:0000313" key="3">
    <source>
        <dbReference type="Proteomes" id="UP001589587"/>
    </source>
</evidence>
<dbReference type="InterPro" id="IPR013785">
    <property type="entry name" value="Aldolase_TIM"/>
</dbReference>
<accession>A0ABV5XM01</accession>
<proteinExistence type="predicted"/>
<dbReference type="Gene3D" id="3.20.20.70">
    <property type="entry name" value="Aldolase class I"/>
    <property type="match status" value="1"/>
</dbReference>
<evidence type="ECO:0000259" key="1">
    <source>
        <dbReference type="Pfam" id="PF00724"/>
    </source>
</evidence>
<dbReference type="Pfam" id="PF00724">
    <property type="entry name" value="Oxidored_FMN"/>
    <property type="match status" value="1"/>
</dbReference>
<dbReference type="Proteomes" id="UP001589587">
    <property type="component" value="Unassembled WGS sequence"/>
</dbReference>
<dbReference type="InterPro" id="IPR045247">
    <property type="entry name" value="Oye-like"/>
</dbReference>
<dbReference type="PANTHER" id="PTHR22893">
    <property type="entry name" value="NADH OXIDOREDUCTASE-RELATED"/>
    <property type="match status" value="1"/>
</dbReference>
<sequence>MGTEALFAPLQVGRFELAHRVVLPPLTRMRAQQPGDVPGELNAEYYAQRATPGGLLIAEATQISPSGQGLPGTPGIYSDEQVAGWRLVTDAVHAQGGLIFLQLWHMGRQSHSSFQPDGLPPFAPSAIPRESTAVTAIGESVPSETPRALTVEQISEIIATYGRVARNAIEAAFGGVEVHAANGYLIDQFLNESTDQRADRYGGSIENRVRFLVEVTSAVIDAVDADRVGVRLSPLGGAGEVHDSNTKELYGHAIRALAPLHPAYLHLIEPRRCGARNDDIDPDAVSAVRLYRQLWSGALIAAGGFTPETGAEIVVEGAADAVAYGRAFTSTPDLVTRIQHGTAWTPWHRPTFYTSGPVGYTDFPRVND</sequence>
<gene>
    <name evidence="2" type="ORF">ACFFQ6_25975</name>
</gene>
<dbReference type="PANTHER" id="PTHR22893:SF98">
    <property type="entry name" value="OXIDOREDUCTASE"/>
    <property type="match status" value="1"/>
</dbReference>
<dbReference type="InterPro" id="IPR001155">
    <property type="entry name" value="OxRdtase_FMN_N"/>
</dbReference>
<feature type="domain" description="NADH:flavin oxidoreductase/NADH oxidase N-terminal" evidence="1">
    <location>
        <begin position="6"/>
        <end position="342"/>
    </location>
</feature>
<dbReference type="EMBL" id="JBHMAS010000066">
    <property type="protein sequence ID" value="MFB9783153.1"/>
    <property type="molecule type" value="Genomic_DNA"/>
</dbReference>
<evidence type="ECO:0000313" key="2">
    <source>
        <dbReference type="EMBL" id="MFB9783153.1"/>
    </source>
</evidence>
<organism evidence="2 3">
    <name type="scientific">Rhodococcus baikonurensis</name>
    <dbReference type="NCBI Taxonomy" id="172041"/>
    <lineage>
        <taxon>Bacteria</taxon>
        <taxon>Bacillati</taxon>
        <taxon>Actinomycetota</taxon>
        <taxon>Actinomycetes</taxon>
        <taxon>Mycobacteriales</taxon>
        <taxon>Nocardiaceae</taxon>
        <taxon>Rhodococcus</taxon>
        <taxon>Rhodococcus erythropolis group</taxon>
    </lineage>
</organism>
<comment type="caution">
    <text evidence="2">The sequence shown here is derived from an EMBL/GenBank/DDBJ whole genome shotgun (WGS) entry which is preliminary data.</text>
</comment>